<dbReference type="EMBL" id="KI925464">
    <property type="protein sequence ID" value="ETW76952.1"/>
    <property type="molecule type" value="Genomic_DNA"/>
</dbReference>
<dbReference type="GeneID" id="20674428"/>
<dbReference type="Proteomes" id="UP000030671">
    <property type="component" value="Unassembled WGS sequence"/>
</dbReference>
<evidence type="ECO:0000256" key="1">
    <source>
        <dbReference type="SAM" id="MobiDB-lite"/>
    </source>
</evidence>
<reference evidence="2 3" key="1">
    <citation type="journal article" date="2012" name="New Phytol.">
        <title>Insight into trade-off between wood decay and parasitism from the genome of a fungal forest pathogen.</title>
        <authorList>
            <person name="Olson A."/>
            <person name="Aerts A."/>
            <person name="Asiegbu F."/>
            <person name="Belbahri L."/>
            <person name="Bouzid O."/>
            <person name="Broberg A."/>
            <person name="Canback B."/>
            <person name="Coutinho P.M."/>
            <person name="Cullen D."/>
            <person name="Dalman K."/>
            <person name="Deflorio G."/>
            <person name="van Diepen L.T."/>
            <person name="Dunand C."/>
            <person name="Duplessis S."/>
            <person name="Durling M."/>
            <person name="Gonthier P."/>
            <person name="Grimwood J."/>
            <person name="Fossdal C.G."/>
            <person name="Hansson D."/>
            <person name="Henrissat B."/>
            <person name="Hietala A."/>
            <person name="Himmelstrand K."/>
            <person name="Hoffmeister D."/>
            <person name="Hogberg N."/>
            <person name="James T.Y."/>
            <person name="Karlsson M."/>
            <person name="Kohler A."/>
            <person name="Kues U."/>
            <person name="Lee Y.H."/>
            <person name="Lin Y.C."/>
            <person name="Lind M."/>
            <person name="Lindquist E."/>
            <person name="Lombard V."/>
            <person name="Lucas S."/>
            <person name="Lunden K."/>
            <person name="Morin E."/>
            <person name="Murat C."/>
            <person name="Park J."/>
            <person name="Raffaello T."/>
            <person name="Rouze P."/>
            <person name="Salamov A."/>
            <person name="Schmutz J."/>
            <person name="Solheim H."/>
            <person name="Stahlberg J."/>
            <person name="Velez H."/>
            <person name="de Vries R.P."/>
            <person name="Wiebenga A."/>
            <person name="Woodward S."/>
            <person name="Yakovlev I."/>
            <person name="Garbelotto M."/>
            <person name="Martin F."/>
            <person name="Grigoriev I.V."/>
            <person name="Stenlid J."/>
        </authorList>
    </citation>
    <scope>NUCLEOTIDE SEQUENCE [LARGE SCALE GENOMIC DNA]</scope>
    <source>
        <strain evidence="2 3">TC 32-1</strain>
    </source>
</reference>
<protein>
    <submittedName>
        <fullName evidence="2">Uncharacterized protein</fullName>
    </submittedName>
</protein>
<evidence type="ECO:0000313" key="3">
    <source>
        <dbReference type="Proteomes" id="UP000030671"/>
    </source>
</evidence>
<dbReference type="InParanoid" id="W4JTR5"/>
<dbReference type="HOGENOM" id="CLU_601369_0_0_1"/>
<feature type="region of interest" description="Disordered" evidence="1">
    <location>
        <begin position="1"/>
        <end position="45"/>
    </location>
</feature>
<dbReference type="AlphaFoldDB" id="W4JTR5"/>
<organism evidence="2 3">
    <name type="scientific">Heterobasidion irregulare (strain TC 32-1)</name>
    <dbReference type="NCBI Taxonomy" id="747525"/>
    <lineage>
        <taxon>Eukaryota</taxon>
        <taxon>Fungi</taxon>
        <taxon>Dikarya</taxon>
        <taxon>Basidiomycota</taxon>
        <taxon>Agaricomycotina</taxon>
        <taxon>Agaricomycetes</taxon>
        <taxon>Russulales</taxon>
        <taxon>Bondarzewiaceae</taxon>
        <taxon>Heterobasidion</taxon>
        <taxon>Heterobasidion annosum species complex</taxon>
    </lineage>
</organism>
<feature type="compositionally biased region" description="Low complexity" evidence="1">
    <location>
        <begin position="131"/>
        <end position="143"/>
    </location>
</feature>
<feature type="region of interest" description="Disordered" evidence="1">
    <location>
        <begin position="122"/>
        <end position="148"/>
    </location>
</feature>
<accession>W4JTR5</accession>
<feature type="compositionally biased region" description="Basic and acidic residues" evidence="1">
    <location>
        <begin position="1"/>
        <end position="26"/>
    </location>
</feature>
<gene>
    <name evidence="2" type="ORF">HETIRDRAFT_430202</name>
</gene>
<name>W4JTR5_HETIT</name>
<keyword evidence="3" id="KW-1185">Reference proteome</keyword>
<sequence>MEVEPKTPERLRTHARQRDRERRVEEMGSPEHSQIPTVRETGPSLDLDRGRLRLTEAFANLGTASQEDNGSTNQAGKGKIDTRLLFADHAAIKIKPATNERAREKEEDWTRRIKASQIGEWQQKNGVPWRSSRAPAASESSQSNSVNTTLTASNTQQYHLVREYGWCFYEFEIGMHEDSAFIDSSFFAIVDNAQSILELADTETLLIPEEWPTSLLKIQTQLQELWRNDYKELIKYENRAMRTKKSSSSYAAPDCAVRMKTESSQKYDMLQPVVFLGEAKMKFRMPQAKPAGEKGVCASMHRISAQLAWSLQPTLKVFIGHLIGSAPLKPDGEIDWKAIKIPKWLFVYGIGYDTEGFLVFAFFPVLKIQGSDPDPHGKVSATPSWGFHCVQLGREFEDLFTRYNVEHRIRAFKGLLAMRQHASNLTSRLRKGNDKLHFPKEFKAIALEAREGHRS</sequence>
<proteinExistence type="predicted"/>
<evidence type="ECO:0000313" key="2">
    <source>
        <dbReference type="EMBL" id="ETW76952.1"/>
    </source>
</evidence>
<dbReference type="KEGG" id="hir:HETIRDRAFT_430202"/>
<dbReference type="RefSeq" id="XP_009551810.1">
    <property type="nucleotide sequence ID" value="XM_009553515.1"/>
</dbReference>